<evidence type="ECO:0008006" key="10">
    <source>
        <dbReference type="Google" id="ProtNLM"/>
    </source>
</evidence>
<dbReference type="Gene3D" id="1.25.40.10">
    <property type="entry name" value="Tetratricopeptide repeat domain"/>
    <property type="match status" value="1"/>
</dbReference>
<dbReference type="GO" id="GO:0031145">
    <property type="term" value="P:anaphase-promoting complex-dependent catabolic process"/>
    <property type="evidence" value="ECO:0007669"/>
    <property type="project" value="TreeGrafter"/>
</dbReference>
<dbReference type="Pfam" id="PF00515">
    <property type="entry name" value="TPR_1"/>
    <property type="match status" value="1"/>
</dbReference>
<dbReference type="SUPFAM" id="SSF48452">
    <property type="entry name" value="TPR-like"/>
    <property type="match status" value="1"/>
</dbReference>
<dbReference type="Pfam" id="PF13181">
    <property type="entry name" value="TPR_8"/>
    <property type="match status" value="2"/>
</dbReference>
<dbReference type="PANTHER" id="PTHR12558:SF9">
    <property type="entry name" value="CELL DIVISION CYCLE PROTEIN 16 HOMOLOG"/>
    <property type="match status" value="1"/>
</dbReference>
<keyword evidence="1" id="KW-0132">Cell division</keyword>
<reference evidence="9" key="1">
    <citation type="submission" date="2015-11" db="EMBL/GenBank/DDBJ databases">
        <title>De novo transcriptome assembly of four potential Pierce s Disease insect vectors from Arizona vineyards.</title>
        <authorList>
            <person name="Tassone E.E."/>
        </authorList>
    </citation>
    <scope>NUCLEOTIDE SEQUENCE</scope>
</reference>
<sequence length="610" mass="69349">MEHESLDIERFRKKVRFYLDANNNETALFWADKVATMSDGEPADVYWLAQSMFRSRQFHRAASLIKDKGLDKTEPLCQWLAGMCLLEAKEYNKALLILSNDEEVMGTNRTTTVVVATTFVVPPIGEHCILEGFTPKTLQSALLLLKGRVYEKLDNRSRASEYFKNALKHDVYCFEAFNALVQHHMLSSIEEKELVASLPFKEQCSEVDLLPTLYETLLNKYQNLQQAPGSPVLPHPRLPENLDLEVARAEKLYYACSYMQCFALTEEILKKDSYHTSCLPIHISCLVELKQVNKLFYLAHKLVDYMPEKAVPWFAVGCYYFITGKRDLARRYLAKATSLDRLFGPAWLAYGHSFAVENEHDQAMAAYFSASKLMKGCHLPLLYIGLECGLTNNIRLAERFFTQAQSIAPYDPFVIHEMGVIAFQNTDYNMAEKHFLTALSYVHEINQSIIAEKWEPLLNNLGHTCRKLKKYDESLRYHQQALLLSPQNASTISCIGFIMALQGHVAEAVELFHKALGLRRDDSFSTTMLSYCIEHLVDSTPPFLGAPDTVAGFDSLQSPESPSPNQEEESLTTPIVLDDSQLLFETFTPSSSPPSFEMEMQDCFQDENTS</sequence>
<organism evidence="9">
    <name type="scientific">Graphocephala atropunctata</name>
    <dbReference type="NCBI Taxonomy" id="36148"/>
    <lineage>
        <taxon>Eukaryota</taxon>
        <taxon>Metazoa</taxon>
        <taxon>Ecdysozoa</taxon>
        <taxon>Arthropoda</taxon>
        <taxon>Hexapoda</taxon>
        <taxon>Insecta</taxon>
        <taxon>Pterygota</taxon>
        <taxon>Neoptera</taxon>
        <taxon>Paraneoptera</taxon>
        <taxon>Hemiptera</taxon>
        <taxon>Auchenorrhyncha</taxon>
        <taxon>Membracoidea</taxon>
        <taxon>Cicadellidae</taxon>
        <taxon>Cicadellinae</taxon>
        <taxon>Cicadellini</taxon>
        <taxon>Graphocephala</taxon>
    </lineage>
</organism>
<dbReference type="AlphaFoldDB" id="A0A1B6LCT4"/>
<feature type="region of interest" description="Disordered" evidence="8">
    <location>
        <begin position="553"/>
        <end position="572"/>
    </location>
</feature>
<dbReference type="GO" id="GO:0016567">
    <property type="term" value="P:protein ubiquitination"/>
    <property type="evidence" value="ECO:0007669"/>
    <property type="project" value="TreeGrafter"/>
</dbReference>
<gene>
    <name evidence="9" type="ORF">g.12387</name>
</gene>
<keyword evidence="5 7" id="KW-0802">TPR repeat</keyword>
<evidence type="ECO:0000256" key="2">
    <source>
        <dbReference type="ARBA" id="ARBA00022737"/>
    </source>
</evidence>
<keyword evidence="2" id="KW-0677">Repeat</keyword>
<dbReference type="EMBL" id="GEBQ01018484">
    <property type="protein sequence ID" value="JAT21493.1"/>
    <property type="molecule type" value="Transcribed_RNA"/>
</dbReference>
<dbReference type="PANTHER" id="PTHR12558">
    <property type="entry name" value="CELL DIVISION CYCLE 16,23,27"/>
    <property type="match status" value="1"/>
</dbReference>
<evidence type="ECO:0000256" key="3">
    <source>
        <dbReference type="ARBA" id="ARBA00022776"/>
    </source>
</evidence>
<dbReference type="GO" id="GO:0005680">
    <property type="term" value="C:anaphase-promoting complex"/>
    <property type="evidence" value="ECO:0007669"/>
    <property type="project" value="TreeGrafter"/>
</dbReference>
<feature type="repeat" description="TPR" evidence="7">
    <location>
        <begin position="489"/>
        <end position="522"/>
    </location>
</feature>
<dbReference type="InterPro" id="IPR019734">
    <property type="entry name" value="TPR_rpt"/>
</dbReference>
<dbReference type="GO" id="GO:0051301">
    <property type="term" value="P:cell division"/>
    <property type="evidence" value="ECO:0007669"/>
    <property type="project" value="UniProtKB-KW"/>
</dbReference>
<feature type="region of interest" description="Disordered" evidence="8">
    <location>
        <begin position="588"/>
        <end position="610"/>
    </location>
</feature>
<evidence type="ECO:0000313" key="9">
    <source>
        <dbReference type="EMBL" id="JAT21493.1"/>
    </source>
</evidence>
<evidence type="ECO:0000256" key="7">
    <source>
        <dbReference type="PROSITE-ProRule" id="PRU00339"/>
    </source>
</evidence>
<evidence type="ECO:0000256" key="4">
    <source>
        <dbReference type="ARBA" id="ARBA00022786"/>
    </source>
</evidence>
<keyword evidence="6" id="KW-0131">Cell cycle</keyword>
<dbReference type="GO" id="GO:0005737">
    <property type="term" value="C:cytoplasm"/>
    <property type="evidence" value="ECO:0007669"/>
    <property type="project" value="TreeGrafter"/>
</dbReference>
<evidence type="ECO:0000256" key="6">
    <source>
        <dbReference type="ARBA" id="ARBA00023306"/>
    </source>
</evidence>
<keyword evidence="4" id="KW-0833">Ubl conjugation pathway</keyword>
<feature type="compositionally biased region" description="Low complexity" evidence="8">
    <location>
        <begin position="555"/>
        <end position="565"/>
    </location>
</feature>
<dbReference type="GO" id="GO:0045842">
    <property type="term" value="P:positive regulation of mitotic metaphase/anaphase transition"/>
    <property type="evidence" value="ECO:0007669"/>
    <property type="project" value="TreeGrafter"/>
</dbReference>
<dbReference type="Pfam" id="PF12895">
    <property type="entry name" value="ANAPC3"/>
    <property type="match status" value="1"/>
</dbReference>
<dbReference type="SUPFAM" id="SSF81901">
    <property type="entry name" value="HCP-like"/>
    <property type="match status" value="1"/>
</dbReference>
<keyword evidence="3" id="KW-0498">Mitosis</keyword>
<protein>
    <recommendedName>
        <fullName evidence="10">Cell division cycle protein 16 homolog</fullName>
    </recommendedName>
</protein>
<feature type="compositionally biased region" description="Low complexity" evidence="8">
    <location>
        <begin position="588"/>
        <end position="598"/>
    </location>
</feature>
<accession>A0A1B6LCT4</accession>
<dbReference type="InterPro" id="IPR011990">
    <property type="entry name" value="TPR-like_helical_dom_sf"/>
</dbReference>
<evidence type="ECO:0000256" key="8">
    <source>
        <dbReference type="SAM" id="MobiDB-lite"/>
    </source>
</evidence>
<proteinExistence type="predicted"/>
<dbReference type="SMART" id="SM00028">
    <property type="entry name" value="TPR"/>
    <property type="match status" value="7"/>
</dbReference>
<name>A0A1B6LCT4_9HEMI</name>
<evidence type="ECO:0000256" key="5">
    <source>
        <dbReference type="ARBA" id="ARBA00022803"/>
    </source>
</evidence>
<evidence type="ECO:0000256" key="1">
    <source>
        <dbReference type="ARBA" id="ARBA00022618"/>
    </source>
</evidence>
<dbReference type="PROSITE" id="PS50005">
    <property type="entry name" value="TPR"/>
    <property type="match status" value="2"/>
</dbReference>
<feature type="repeat" description="TPR" evidence="7">
    <location>
        <begin position="455"/>
        <end position="488"/>
    </location>
</feature>